<dbReference type="eggNOG" id="COG1538">
    <property type="taxonomic scope" value="Bacteria"/>
</dbReference>
<keyword evidence="3" id="KW-0564">Palmitate</keyword>
<comment type="similarity">
    <text evidence="2 3">Belongs to the outer membrane factor (OMF) (TC 1.B.17) family.</text>
</comment>
<dbReference type="AlphaFoldDB" id="A0A0H3FBP2"/>
<comment type="subcellular location">
    <subcellularLocation>
        <location evidence="1 3">Cell outer membrane</location>
        <topology evidence="1 3">Lipid-anchor</topology>
    </subcellularLocation>
</comment>
<keyword evidence="3 4" id="KW-0449">Lipoprotein</keyword>
<dbReference type="Gene3D" id="1.20.1600.10">
    <property type="entry name" value="Outer membrane efflux proteins (OEP)"/>
    <property type="match status" value="1"/>
</dbReference>
<name>A0A0H3FBP2_RAHSY</name>
<dbReference type="InterPro" id="IPR010131">
    <property type="entry name" value="MdtP/NodT-like"/>
</dbReference>
<evidence type="ECO:0000256" key="2">
    <source>
        <dbReference type="ARBA" id="ARBA00007613"/>
    </source>
</evidence>
<gene>
    <name evidence="4" type="ordered locus">Rahaq_0800</name>
</gene>
<dbReference type="RefSeq" id="WP_013574132.1">
    <property type="nucleotide sequence ID" value="NC_015061.1"/>
</dbReference>
<dbReference type="PANTHER" id="PTHR30203">
    <property type="entry name" value="OUTER MEMBRANE CATION EFFLUX PROTEIN"/>
    <property type="match status" value="1"/>
</dbReference>
<dbReference type="EMBL" id="CP002505">
    <property type="protein sequence ID" value="ADW72427.1"/>
    <property type="molecule type" value="Genomic_DNA"/>
</dbReference>
<dbReference type="Pfam" id="PF02321">
    <property type="entry name" value="OEP"/>
    <property type="match status" value="2"/>
</dbReference>
<evidence type="ECO:0000256" key="1">
    <source>
        <dbReference type="ARBA" id="ARBA00004459"/>
    </source>
</evidence>
<proteinExistence type="inferred from homology"/>
<dbReference type="GO" id="GO:0015562">
    <property type="term" value="F:efflux transmembrane transporter activity"/>
    <property type="evidence" value="ECO:0007669"/>
    <property type="project" value="InterPro"/>
</dbReference>
<evidence type="ECO:0000313" key="5">
    <source>
        <dbReference type="Proteomes" id="UP000007257"/>
    </source>
</evidence>
<sequence>MTDHTETHYPEANLMTLQKTRSMVFRLAPLALALLVSACAVGPDYKRPDVTMPTAFKEAKGWTAAIPKDNQAKGDWWAVYQDPELSSLLTQVQISNQNVAQYAAQYREAQALVTQARSDLYPSVDATVGSTRSGTSTSTSNSQSAQLSASWELDLWGKLRRTAEEQDASAQASKADLADATLSAQSELAQDYFQLRVMDQQIALYKQSIDSYQRYLTVIQNQYEGGNTSRATLAQAQTQLESTKASALDLQWQRAQLEHAIAVLIGKPPAQFSLAARDVKLNLPAMPDAIPSQLLQRRPDIAAAERTMASANAAVGVATAAYYPDLTLSASGGFASSAFHNLFSLPNRVWSLGPELSQTVLDFGSTRGKVAQAEAAYDADVASYRQSVLTAMQEVEDYLVELHTLDSELVARQNAADSAKESARVTYNQYQAGMIDYLDVATTENTSLTQQQSVLSLLSTQMVTSVKLIAALGGGWNGDVGK</sequence>
<dbReference type="SUPFAM" id="SSF56954">
    <property type="entry name" value="Outer membrane efflux proteins (OEP)"/>
    <property type="match status" value="1"/>
</dbReference>
<dbReference type="Gene3D" id="2.20.200.10">
    <property type="entry name" value="Outer membrane efflux proteins (OEP)"/>
    <property type="match status" value="1"/>
</dbReference>
<dbReference type="KEGG" id="rah:Rahaq_0800"/>
<dbReference type="GO" id="GO:0009279">
    <property type="term" value="C:cell outer membrane"/>
    <property type="evidence" value="ECO:0007669"/>
    <property type="project" value="UniProtKB-SubCell"/>
</dbReference>
<protein>
    <submittedName>
        <fullName evidence="4">RND efflux system, outer membrane lipoprotein, NodT family</fullName>
    </submittedName>
</protein>
<dbReference type="InterPro" id="IPR003423">
    <property type="entry name" value="OMP_efflux"/>
</dbReference>
<dbReference type="PANTHER" id="PTHR30203:SF33">
    <property type="entry name" value="BLR4455 PROTEIN"/>
    <property type="match status" value="1"/>
</dbReference>
<reference evidence="4 5" key="2">
    <citation type="journal article" date="2012" name="J. Bacteriol.">
        <title>Complete Genome Sequence of Rahnella sp. Strain Y9602, a Gammaproteobacterium Isolate from Metal- and Radionuclide-Contaminated Soil.</title>
        <authorList>
            <person name="Martinez R.J."/>
            <person name="Bruce D."/>
            <person name="Detter C."/>
            <person name="Goodwin L.A."/>
            <person name="Han J."/>
            <person name="Han C.S."/>
            <person name="Held B."/>
            <person name="Land M.L."/>
            <person name="Mikhailova N."/>
            <person name="Nolan M."/>
            <person name="Pennacchio L."/>
            <person name="Pitluck S."/>
            <person name="Tapia R."/>
            <person name="Woyke T."/>
            <person name="Sobecky P.A."/>
        </authorList>
    </citation>
    <scope>NUCLEOTIDE SEQUENCE [LARGE SCALE GENOMIC DNA]</scope>
    <source>
        <strain evidence="4 5">Y9602</strain>
    </source>
</reference>
<keyword evidence="3" id="KW-0472">Membrane</keyword>
<evidence type="ECO:0000256" key="3">
    <source>
        <dbReference type="RuleBase" id="RU362097"/>
    </source>
</evidence>
<dbReference type="Proteomes" id="UP000007257">
    <property type="component" value="Chromosome"/>
</dbReference>
<evidence type="ECO:0000313" key="4">
    <source>
        <dbReference type="EMBL" id="ADW72427.1"/>
    </source>
</evidence>
<keyword evidence="3" id="KW-0812">Transmembrane</keyword>
<reference evidence="5" key="1">
    <citation type="submission" date="2011-01" db="EMBL/GenBank/DDBJ databases">
        <title>Complete sequence of chromosome of Rahnella sp. Y9602.</title>
        <authorList>
            <consortium name="US DOE Joint Genome Institute"/>
            <person name="Lucas S."/>
            <person name="Copeland A."/>
            <person name="Lapidus A."/>
            <person name="Cheng J.-F."/>
            <person name="Goodwin L."/>
            <person name="Pitluck S."/>
            <person name="Lu M."/>
            <person name="Detter J.C."/>
            <person name="Han C."/>
            <person name="Tapia R."/>
            <person name="Land M."/>
            <person name="Hauser L."/>
            <person name="Kyrpides N."/>
            <person name="Ivanova N."/>
            <person name="Ovchinnikova G."/>
            <person name="Pagani I."/>
            <person name="Sobecky P.A."/>
            <person name="Martinez R.J."/>
            <person name="Woyke T."/>
        </authorList>
    </citation>
    <scope>NUCLEOTIDE SEQUENCE [LARGE SCALE GENOMIC DNA]</scope>
    <source>
        <strain evidence="5">Y9602</strain>
    </source>
</reference>
<dbReference type="OrthoDB" id="9770517at2"/>
<dbReference type="NCBIfam" id="TIGR01845">
    <property type="entry name" value="outer_NodT"/>
    <property type="match status" value="1"/>
</dbReference>
<dbReference type="HOGENOM" id="CLU_012817_13_1_6"/>
<keyword evidence="3" id="KW-1134">Transmembrane beta strand</keyword>
<organism evidence="4 5">
    <name type="scientific">Rahnella sp. (strain Y9602)</name>
    <dbReference type="NCBI Taxonomy" id="2703885"/>
    <lineage>
        <taxon>Bacteria</taxon>
        <taxon>Pseudomonadati</taxon>
        <taxon>Pseudomonadota</taxon>
        <taxon>Gammaproteobacteria</taxon>
        <taxon>Enterobacterales</taxon>
        <taxon>Yersiniaceae</taxon>
        <taxon>Rahnella</taxon>
    </lineage>
</organism>
<accession>A0A0H3FBP2</accession>